<dbReference type="Proteomes" id="UP001320245">
    <property type="component" value="Unassembled WGS sequence"/>
</dbReference>
<evidence type="ECO:0000313" key="4">
    <source>
        <dbReference type="Proteomes" id="UP001320245"/>
    </source>
</evidence>
<keyword evidence="2" id="KW-0472">Membrane</keyword>
<dbReference type="Pfam" id="PF12716">
    <property type="entry name" value="Apq12"/>
    <property type="match status" value="1"/>
</dbReference>
<gene>
    <name evidence="3" type="ORF">SLS53_003149</name>
</gene>
<evidence type="ECO:0000256" key="2">
    <source>
        <dbReference type="SAM" id="Phobius"/>
    </source>
</evidence>
<name>A0AAN9UDH0_9PEZI</name>
<keyword evidence="4" id="KW-1185">Reference proteome</keyword>
<comment type="caution">
    <text evidence="3">The sequence shown here is derived from an EMBL/GenBank/DDBJ whole genome shotgun (WGS) entry which is preliminary data.</text>
</comment>
<organism evidence="3 4">
    <name type="scientific">Cytospora paraplurivora</name>
    <dbReference type="NCBI Taxonomy" id="2898453"/>
    <lineage>
        <taxon>Eukaryota</taxon>
        <taxon>Fungi</taxon>
        <taxon>Dikarya</taxon>
        <taxon>Ascomycota</taxon>
        <taxon>Pezizomycotina</taxon>
        <taxon>Sordariomycetes</taxon>
        <taxon>Sordariomycetidae</taxon>
        <taxon>Diaporthales</taxon>
        <taxon>Cytosporaceae</taxon>
        <taxon>Cytospora</taxon>
    </lineage>
</organism>
<feature type="region of interest" description="Disordered" evidence="1">
    <location>
        <begin position="208"/>
        <end position="227"/>
    </location>
</feature>
<proteinExistence type="predicted"/>
<evidence type="ECO:0000256" key="1">
    <source>
        <dbReference type="SAM" id="MobiDB-lite"/>
    </source>
</evidence>
<feature type="transmembrane region" description="Helical" evidence="2">
    <location>
        <begin position="117"/>
        <end position="136"/>
    </location>
</feature>
<dbReference type="AlphaFoldDB" id="A0AAN9UDH0"/>
<evidence type="ECO:0000313" key="3">
    <source>
        <dbReference type="EMBL" id="KAK7744916.1"/>
    </source>
</evidence>
<accession>A0AAN9UDH0</accession>
<reference evidence="3 4" key="1">
    <citation type="journal article" date="2023" name="PLoS ONE">
        <title>Cytospora paraplurivora sp. nov. isolated from orchards with fruit tree decline syndrome in Ontario, Canada.</title>
        <authorList>
            <person name="Ilyukhin E."/>
            <person name="Nguyen H.D.T."/>
            <person name="Castle A.J."/>
            <person name="Ellouze W."/>
        </authorList>
    </citation>
    <scope>NUCLEOTIDE SEQUENCE [LARGE SCALE GENOMIC DNA]</scope>
    <source>
        <strain evidence="3 4">FDS-564</strain>
    </source>
</reference>
<dbReference type="InterPro" id="IPR024316">
    <property type="entry name" value="APQ12"/>
</dbReference>
<keyword evidence="2" id="KW-0812">Transmembrane</keyword>
<feature type="transmembrane region" description="Helical" evidence="2">
    <location>
        <begin position="148"/>
        <end position="166"/>
    </location>
</feature>
<keyword evidence="2" id="KW-1133">Transmembrane helix</keyword>
<sequence>MGLTTSTKPTTPDTPTTVPNAILASQVSRQLGQGRPAMDGGDTFFGALLQSANLVRETIFSERTITLLNQHILSPSSPLQALRRQFIDLLSTVFSAMTPVIKPFLERLNTALTNSPDVVILIFVVLLLFLMLQILAWMRRMVAWVTGLMFRLVFWSFILGIVAVVVQRGPEQTVRDAVVVVSKVAGYGAALRDVWISEYRRYEAQQNAGPNMRGAPEYVQAGGRGGR</sequence>
<protein>
    <submittedName>
        <fullName evidence="3">Uncharacterized protein</fullName>
    </submittedName>
</protein>
<dbReference type="EMBL" id="JAJSPL020000009">
    <property type="protein sequence ID" value="KAK7744916.1"/>
    <property type="molecule type" value="Genomic_DNA"/>
</dbReference>